<dbReference type="Proteomes" id="UP000636579">
    <property type="component" value="Unassembled WGS sequence"/>
</dbReference>
<organism evidence="2 3">
    <name type="scientific">Nesterenkonia halotolerans</name>
    <dbReference type="NCBI Taxonomy" id="225325"/>
    <lineage>
        <taxon>Bacteria</taxon>
        <taxon>Bacillati</taxon>
        <taxon>Actinomycetota</taxon>
        <taxon>Actinomycetes</taxon>
        <taxon>Micrococcales</taxon>
        <taxon>Micrococcaceae</taxon>
        <taxon>Nesterenkonia</taxon>
    </lineage>
</organism>
<protein>
    <submittedName>
        <fullName evidence="2">Uncharacterized protein</fullName>
    </submittedName>
</protein>
<feature type="transmembrane region" description="Helical" evidence="1">
    <location>
        <begin position="6"/>
        <end position="22"/>
    </location>
</feature>
<sequence>MYLPALLAAPLPIIIGCLLIMYKRPVRRAMVSINEKIYGTRGTSLGRRTTPSTVAITGVAFIVFGDVLAVYGVIGR</sequence>
<proteinExistence type="predicted"/>
<accession>A0ABR9J676</accession>
<dbReference type="EMBL" id="JADBEE010000001">
    <property type="protein sequence ID" value="MBE1514405.1"/>
    <property type="molecule type" value="Genomic_DNA"/>
</dbReference>
<evidence type="ECO:0000313" key="2">
    <source>
        <dbReference type="EMBL" id="MBE1514405.1"/>
    </source>
</evidence>
<keyword evidence="1" id="KW-0812">Transmembrane</keyword>
<evidence type="ECO:0000256" key="1">
    <source>
        <dbReference type="SAM" id="Phobius"/>
    </source>
</evidence>
<gene>
    <name evidence="2" type="ORF">H4W26_001160</name>
</gene>
<keyword evidence="3" id="KW-1185">Reference proteome</keyword>
<keyword evidence="1" id="KW-1133">Transmembrane helix</keyword>
<reference evidence="2 3" key="1">
    <citation type="submission" date="2020-10" db="EMBL/GenBank/DDBJ databases">
        <title>Sequencing the genomes of 1000 actinobacteria strains.</title>
        <authorList>
            <person name="Klenk H.-P."/>
        </authorList>
    </citation>
    <scope>NUCLEOTIDE SEQUENCE [LARGE SCALE GENOMIC DNA]</scope>
    <source>
        <strain evidence="2 3">DSM 15474</strain>
    </source>
</reference>
<keyword evidence="1" id="KW-0472">Membrane</keyword>
<name>A0ABR9J676_9MICC</name>
<comment type="caution">
    <text evidence="2">The sequence shown here is derived from an EMBL/GenBank/DDBJ whole genome shotgun (WGS) entry which is preliminary data.</text>
</comment>
<evidence type="ECO:0000313" key="3">
    <source>
        <dbReference type="Proteomes" id="UP000636579"/>
    </source>
</evidence>
<feature type="transmembrane region" description="Helical" evidence="1">
    <location>
        <begin position="54"/>
        <end position="74"/>
    </location>
</feature>